<dbReference type="EMBL" id="SNRW01035937">
    <property type="protein sequence ID" value="KAA6354650.1"/>
    <property type="molecule type" value="Genomic_DNA"/>
</dbReference>
<evidence type="ECO:0000313" key="3">
    <source>
        <dbReference type="Proteomes" id="UP000324800"/>
    </source>
</evidence>
<gene>
    <name evidence="2" type="ORF">EZS28_049823</name>
</gene>
<feature type="transmembrane region" description="Helical" evidence="1">
    <location>
        <begin position="30"/>
        <end position="47"/>
    </location>
</feature>
<proteinExistence type="predicted"/>
<keyword evidence="1" id="KW-1133">Transmembrane helix</keyword>
<comment type="caution">
    <text evidence="2">The sequence shown here is derived from an EMBL/GenBank/DDBJ whole genome shotgun (WGS) entry which is preliminary data.</text>
</comment>
<keyword evidence="1" id="KW-0812">Transmembrane</keyword>
<dbReference type="Proteomes" id="UP000324800">
    <property type="component" value="Unassembled WGS sequence"/>
</dbReference>
<feature type="non-terminal residue" evidence="2">
    <location>
        <position position="157"/>
    </location>
</feature>
<accession>A0A5J4TAS8</accession>
<name>A0A5J4TAS8_9EUKA</name>
<sequence length="157" mass="18714">MVYRIQKSNLQEFLAIRYQKTVKCIKKEKMENLFVVLLVLTIVMVYQKEKNFIMDKENSSIVVGMENDFIMGTMMEKEAKKDHLIQCFNFIVIVTTTNAFHPIELTIIVSTAKYQDYLSNHDLIARVLEYQQQLSKYRFYYLFLAKIDLNDRFQVID</sequence>
<evidence type="ECO:0000313" key="2">
    <source>
        <dbReference type="EMBL" id="KAA6354650.1"/>
    </source>
</evidence>
<keyword evidence="1" id="KW-0472">Membrane</keyword>
<dbReference type="AlphaFoldDB" id="A0A5J4TAS8"/>
<organism evidence="2 3">
    <name type="scientific">Streblomastix strix</name>
    <dbReference type="NCBI Taxonomy" id="222440"/>
    <lineage>
        <taxon>Eukaryota</taxon>
        <taxon>Metamonada</taxon>
        <taxon>Preaxostyla</taxon>
        <taxon>Oxymonadida</taxon>
        <taxon>Streblomastigidae</taxon>
        <taxon>Streblomastix</taxon>
    </lineage>
</organism>
<evidence type="ECO:0000256" key="1">
    <source>
        <dbReference type="SAM" id="Phobius"/>
    </source>
</evidence>
<evidence type="ECO:0008006" key="4">
    <source>
        <dbReference type="Google" id="ProtNLM"/>
    </source>
</evidence>
<reference evidence="2 3" key="1">
    <citation type="submission" date="2019-03" db="EMBL/GenBank/DDBJ databases">
        <title>Single cell metagenomics reveals metabolic interactions within the superorganism composed of flagellate Streblomastix strix and complex community of Bacteroidetes bacteria on its surface.</title>
        <authorList>
            <person name="Treitli S.C."/>
            <person name="Kolisko M."/>
            <person name="Husnik F."/>
            <person name="Keeling P."/>
            <person name="Hampl V."/>
        </authorList>
    </citation>
    <scope>NUCLEOTIDE SEQUENCE [LARGE SCALE GENOMIC DNA]</scope>
    <source>
        <strain evidence="2">ST1C</strain>
    </source>
</reference>
<protein>
    <recommendedName>
        <fullName evidence="4">Transmembrane protein</fullName>
    </recommendedName>
</protein>